<gene>
    <name evidence="3" type="ORF">PsYK624_045850</name>
</gene>
<evidence type="ECO:0000313" key="4">
    <source>
        <dbReference type="Proteomes" id="UP000703269"/>
    </source>
</evidence>
<dbReference type="Gene3D" id="3.20.20.100">
    <property type="entry name" value="NADP-dependent oxidoreductase domain"/>
    <property type="match status" value="1"/>
</dbReference>
<name>A0A9P3G5K4_9APHY</name>
<dbReference type="SUPFAM" id="SSF51430">
    <property type="entry name" value="NAD(P)-linked oxidoreductase"/>
    <property type="match status" value="1"/>
</dbReference>
<evidence type="ECO:0000256" key="1">
    <source>
        <dbReference type="ARBA" id="ARBA00023002"/>
    </source>
</evidence>
<sequence length="344" mass="37288">MTVQSITSLGGTASHIKVGKVGHGLMMMTWTPNPTADEVAFEAIKAGVDSMPPGVKMLVNSAEFYSPSFGPANLELLSRFYEKYPDYAERTFLSVKGGTQPGGATPDASPENLRRSVTAINAALRGTKRLDLFECARVDTHYSVEHMVGVLAGLVKEGLFDHIGMSECSAASLRKGNAVHPIAAVEIEVNAWSMEPETKNVLKTAEELGIAVVAYAPLGRGFLTGELKKPEDIPEGDMRRNFVRFRNPEYFQHNLALVDKLKEIAEAKGVTPARLCIAFVASLGDKVIPLPGSSNAKRTAENAHSADTKLTKEELDAIWHIIDSYEVKGDRYFGVGSEAAHLWG</sequence>
<dbReference type="EMBL" id="BPQB01000009">
    <property type="protein sequence ID" value="GJE88502.1"/>
    <property type="molecule type" value="Genomic_DNA"/>
</dbReference>
<dbReference type="Proteomes" id="UP000703269">
    <property type="component" value="Unassembled WGS sequence"/>
</dbReference>
<keyword evidence="1" id="KW-0560">Oxidoreductase</keyword>
<keyword evidence="4" id="KW-1185">Reference proteome</keyword>
<dbReference type="GO" id="GO:0005737">
    <property type="term" value="C:cytoplasm"/>
    <property type="evidence" value="ECO:0007669"/>
    <property type="project" value="TreeGrafter"/>
</dbReference>
<accession>A0A9P3G5K4</accession>
<dbReference type="Pfam" id="PF00248">
    <property type="entry name" value="Aldo_ket_red"/>
    <property type="match status" value="1"/>
</dbReference>
<reference evidence="3 4" key="1">
    <citation type="submission" date="2021-08" db="EMBL/GenBank/DDBJ databases">
        <title>Draft Genome Sequence of Phanerochaete sordida strain YK-624.</title>
        <authorList>
            <person name="Mori T."/>
            <person name="Dohra H."/>
            <person name="Suzuki T."/>
            <person name="Kawagishi H."/>
            <person name="Hirai H."/>
        </authorList>
    </citation>
    <scope>NUCLEOTIDE SEQUENCE [LARGE SCALE GENOMIC DNA]</scope>
    <source>
        <strain evidence="3 4">YK-624</strain>
    </source>
</reference>
<comment type="caution">
    <text evidence="3">The sequence shown here is derived from an EMBL/GenBank/DDBJ whole genome shotgun (WGS) entry which is preliminary data.</text>
</comment>
<dbReference type="CDD" id="cd19077">
    <property type="entry name" value="AKR_AKR8A1-2"/>
    <property type="match status" value="1"/>
</dbReference>
<dbReference type="OrthoDB" id="37537at2759"/>
<dbReference type="InterPro" id="IPR036812">
    <property type="entry name" value="NAD(P)_OxRdtase_dom_sf"/>
</dbReference>
<protein>
    <submittedName>
        <fullName evidence="3">Aldo/keto reductase</fullName>
    </submittedName>
</protein>
<dbReference type="PANTHER" id="PTHR43625">
    <property type="entry name" value="AFLATOXIN B1 ALDEHYDE REDUCTASE"/>
    <property type="match status" value="1"/>
</dbReference>
<feature type="domain" description="NADP-dependent oxidoreductase" evidence="2">
    <location>
        <begin position="20"/>
        <end position="320"/>
    </location>
</feature>
<dbReference type="PANTHER" id="PTHR43625:SF78">
    <property type="entry name" value="PYRIDOXAL REDUCTASE-RELATED"/>
    <property type="match status" value="1"/>
</dbReference>
<organism evidence="3 4">
    <name type="scientific">Phanerochaete sordida</name>
    <dbReference type="NCBI Taxonomy" id="48140"/>
    <lineage>
        <taxon>Eukaryota</taxon>
        <taxon>Fungi</taxon>
        <taxon>Dikarya</taxon>
        <taxon>Basidiomycota</taxon>
        <taxon>Agaricomycotina</taxon>
        <taxon>Agaricomycetes</taxon>
        <taxon>Polyporales</taxon>
        <taxon>Phanerochaetaceae</taxon>
        <taxon>Phanerochaete</taxon>
    </lineage>
</organism>
<dbReference type="GO" id="GO:0016491">
    <property type="term" value="F:oxidoreductase activity"/>
    <property type="evidence" value="ECO:0007669"/>
    <property type="project" value="UniProtKB-KW"/>
</dbReference>
<proteinExistence type="predicted"/>
<dbReference type="InterPro" id="IPR050791">
    <property type="entry name" value="Aldo-Keto_reductase"/>
</dbReference>
<dbReference type="InterPro" id="IPR023210">
    <property type="entry name" value="NADP_OxRdtase_dom"/>
</dbReference>
<evidence type="ECO:0000259" key="2">
    <source>
        <dbReference type="Pfam" id="PF00248"/>
    </source>
</evidence>
<dbReference type="AlphaFoldDB" id="A0A9P3G5K4"/>
<evidence type="ECO:0000313" key="3">
    <source>
        <dbReference type="EMBL" id="GJE88502.1"/>
    </source>
</evidence>